<keyword evidence="4" id="KW-1185">Reference proteome</keyword>
<sequence>MRFPRPAAARTGIPSARAQAPRAPQRRWQPQAAATTQQEQQLALPDDMNMQQMGPGSPHQLERPSSLHAGDSQPLPHTPPIHLQQAPTRSGGALSLAAAEGQEQEVPRTLPHALAVFFTHPSSLLILAALAGLLAWRCHLPLHAAADGAVAACVAAGWAVQEWLIHNLLLHSERDWVSIDDPPIVLAFMAASLALFWLAFGGSELAVTAAAAYYSMGLVYEFTHYIVHTRYLPTSRLAKRIRMHHLLHHTRNEAYWLAFTVPQVDQLFGTDPQPSSVHMSEMAKAGLRAGRGAR</sequence>
<evidence type="ECO:0000256" key="2">
    <source>
        <dbReference type="SAM" id="Phobius"/>
    </source>
</evidence>
<accession>E1ZMA2</accession>
<protein>
    <recommendedName>
        <fullName evidence="5">Fatty acid hydroxylase domain-containing protein</fullName>
    </recommendedName>
</protein>
<keyword evidence="2" id="KW-0812">Transmembrane</keyword>
<name>E1ZMA2_CHLVA</name>
<dbReference type="AlphaFoldDB" id="E1ZMA2"/>
<dbReference type="KEGG" id="cvr:CHLNCDRAFT_137370"/>
<feature type="compositionally biased region" description="Low complexity" evidence="1">
    <location>
        <begin position="16"/>
        <end position="45"/>
    </location>
</feature>
<dbReference type="Proteomes" id="UP000008141">
    <property type="component" value="Unassembled WGS sequence"/>
</dbReference>
<evidence type="ECO:0008006" key="5">
    <source>
        <dbReference type="Google" id="ProtNLM"/>
    </source>
</evidence>
<keyword evidence="2" id="KW-1133">Transmembrane helix</keyword>
<evidence type="ECO:0000313" key="4">
    <source>
        <dbReference type="Proteomes" id="UP000008141"/>
    </source>
</evidence>
<feature type="region of interest" description="Disordered" evidence="1">
    <location>
        <begin position="1"/>
        <end position="102"/>
    </location>
</feature>
<feature type="transmembrane region" description="Helical" evidence="2">
    <location>
        <begin position="114"/>
        <end position="136"/>
    </location>
</feature>
<reference evidence="3 4" key="1">
    <citation type="journal article" date="2010" name="Plant Cell">
        <title>The Chlorella variabilis NC64A genome reveals adaptation to photosymbiosis, coevolution with viruses, and cryptic sex.</title>
        <authorList>
            <person name="Blanc G."/>
            <person name="Duncan G."/>
            <person name="Agarkova I."/>
            <person name="Borodovsky M."/>
            <person name="Gurnon J."/>
            <person name="Kuo A."/>
            <person name="Lindquist E."/>
            <person name="Lucas S."/>
            <person name="Pangilinan J."/>
            <person name="Polle J."/>
            <person name="Salamov A."/>
            <person name="Terry A."/>
            <person name="Yamada T."/>
            <person name="Dunigan D.D."/>
            <person name="Grigoriev I.V."/>
            <person name="Claverie J.M."/>
            <person name="Van Etten J.L."/>
        </authorList>
    </citation>
    <scope>NUCLEOTIDE SEQUENCE [LARGE SCALE GENOMIC DNA]</scope>
    <source>
        <strain evidence="3 4">NC64A</strain>
    </source>
</reference>
<dbReference type="EMBL" id="GL433853">
    <property type="protein sequence ID" value="EFN52971.1"/>
    <property type="molecule type" value="Genomic_DNA"/>
</dbReference>
<dbReference type="GeneID" id="17352477"/>
<keyword evidence="2" id="KW-0472">Membrane</keyword>
<dbReference type="InParanoid" id="E1ZMA2"/>
<feature type="transmembrane region" description="Helical" evidence="2">
    <location>
        <begin position="182"/>
        <end position="200"/>
    </location>
</feature>
<evidence type="ECO:0000256" key="1">
    <source>
        <dbReference type="SAM" id="MobiDB-lite"/>
    </source>
</evidence>
<dbReference type="eggNOG" id="ENOG502S5FH">
    <property type="taxonomic scope" value="Eukaryota"/>
</dbReference>
<dbReference type="STRING" id="554065.E1ZMA2"/>
<gene>
    <name evidence="3" type="ORF">CHLNCDRAFT_137370</name>
</gene>
<dbReference type="RefSeq" id="XP_005845073.1">
    <property type="nucleotide sequence ID" value="XM_005845011.1"/>
</dbReference>
<proteinExistence type="predicted"/>
<evidence type="ECO:0000313" key="3">
    <source>
        <dbReference type="EMBL" id="EFN52971.1"/>
    </source>
</evidence>
<organism evidence="4">
    <name type="scientific">Chlorella variabilis</name>
    <name type="common">Green alga</name>
    <dbReference type="NCBI Taxonomy" id="554065"/>
    <lineage>
        <taxon>Eukaryota</taxon>
        <taxon>Viridiplantae</taxon>
        <taxon>Chlorophyta</taxon>
        <taxon>core chlorophytes</taxon>
        <taxon>Trebouxiophyceae</taxon>
        <taxon>Chlorellales</taxon>
        <taxon>Chlorellaceae</taxon>
        <taxon>Chlorella clade</taxon>
        <taxon>Chlorella</taxon>
    </lineage>
</organism>
<feature type="compositionally biased region" description="Low complexity" evidence="1">
    <location>
        <begin position="90"/>
        <end position="101"/>
    </location>
</feature>
<dbReference type="OrthoDB" id="513847at2759"/>